<evidence type="ECO:0008006" key="11">
    <source>
        <dbReference type="Google" id="ProtNLM"/>
    </source>
</evidence>
<evidence type="ECO:0000256" key="4">
    <source>
        <dbReference type="ARBA" id="ARBA00022989"/>
    </source>
</evidence>
<keyword evidence="10" id="KW-1185">Reference proteome</keyword>
<organism evidence="9 10">
    <name type="scientific">Saccharata proteae CBS 121410</name>
    <dbReference type="NCBI Taxonomy" id="1314787"/>
    <lineage>
        <taxon>Eukaryota</taxon>
        <taxon>Fungi</taxon>
        <taxon>Dikarya</taxon>
        <taxon>Ascomycota</taxon>
        <taxon>Pezizomycotina</taxon>
        <taxon>Dothideomycetes</taxon>
        <taxon>Dothideomycetes incertae sedis</taxon>
        <taxon>Botryosphaeriales</taxon>
        <taxon>Saccharataceae</taxon>
        <taxon>Saccharata</taxon>
    </lineage>
</organism>
<dbReference type="OrthoDB" id="44756at2759"/>
<sequence>MAFLSGMLTLVGALFLIHAVYSAHEHSALYASITSSPATATVANGTIPSLPSDIVFETLASVILVSLGIVLSSPALKPIQWSKWAGEAEREEVRRRKGTGKSVPAGEAPGGNPFAWLTEERMGFWDGRGKKQDFDDWVRQGGKS</sequence>
<dbReference type="EMBL" id="ML978715">
    <property type="protein sequence ID" value="KAF2088886.1"/>
    <property type="molecule type" value="Genomic_DNA"/>
</dbReference>
<dbReference type="GO" id="GO:0034975">
    <property type="term" value="P:protein folding in endoplasmic reticulum"/>
    <property type="evidence" value="ECO:0007669"/>
    <property type="project" value="TreeGrafter"/>
</dbReference>
<dbReference type="Pfam" id="PF10270">
    <property type="entry name" value="MMgT"/>
    <property type="match status" value="1"/>
</dbReference>
<keyword evidence="5 7" id="KW-0472">Membrane</keyword>
<evidence type="ECO:0000313" key="9">
    <source>
        <dbReference type="EMBL" id="KAF2088886.1"/>
    </source>
</evidence>
<keyword evidence="3 7" id="KW-0812">Transmembrane</keyword>
<dbReference type="InterPro" id="IPR053279">
    <property type="entry name" value="EMC_subunit"/>
</dbReference>
<feature type="chain" id="PRO_5025379969" description="Magnesium transporter" evidence="8">
    <location>
        <begin position="23"/>
        <end position="144"/>
    </location>
</feature>
<evidence type="ECO:0000313" key="10">
    <source>
        <dbReference type="Proteomes" id="UP000799776"/>
    </source>
</evidence>
<evidence type="ECO:0000256" key="8">
    <source>
        <dbReference type="SAM" id="SignalP"/>
    </source>
</evidence>
<gene>
    <name evidence="9" type="ORF">K490DRAFT_55510</name>
</gene>
<feature type="transmembrane region" description="Helical" evidence="7">
    <location>
        <begin position="54"/>
        <end position="76"/>
    </location>
</feature>
<dbReference type="PANTHER" id="PTHR28144">
    <property type="entry name" value="ER MEMBRANE PROTEIN COMPLEX SUBUNIT 5"/>
    <property type="match status" value="1"/>
</dbReference>
<protein>
    <recommendedName>
        <fullName evidence="11">Magnesium transporter</fullName>
    </recommendedName>
</protein>
<name>A0A6A5YBK6_9PEZI</name>
<keyword evidence="8" id="KW-0732">Signal</keyword>
<dbReference type="GO" id="GO:0072546">
    <property type="term" value="C:EMC complex"/>
    <property type="evidence" value="ECO:0007669"/>
    <property type="project" value="TreeGrafter"/>
</dbReference>
<keyword evidence="4 7" id="KW-1133">Transmembrane helix</keyword>
<comment type="similarity">
    <text evidence="2">Belongs to the membrane magnesium transporter (TC 1.A.67) family.</text>
</comment>
<feature type="signal peptide" evidence="8">
    <location>
        <begin position="1"/>
        <end position="22"/>
    </location>
</feature>
<dbReference type="InterPro" id="IPR018937">
    <property type="entry name" value="MMgT"/>
</dbReference>
<evidence type="ECO:0000256" key="2">
    <source>
        <dbReference type="ARBA" id="ARBA00006109"/>
    </source>
</evidence>
<feature type="region of interest" description="Disordered" evidence="6">
    <location>
        <begin position="90"/>
        <end position="115"/>
    </location>
</feature>
<evidence type="ECO:0000256" key="5">
    <source>
        <dbReference type="ARBA" id="ARBA00023136"/>
    </source>
</evidence>
<comment type="subcellular location">
    <subcellularLocation>
        <location evidence="1">Endomembrane system</location>
        <topology evidence="1">Multi-pass membrane protein</topology>
    </subcellularLocation>
</comment>
<dbReference type="Proteomes" id="UP000799776">
    <property type="component" value="Unassembled WGS sequence"/>
</dbReference>
<evidence type="ECO:0000256" key="1">
    <source>
        <dbReference type="ARBA" id="ARBA00004127"/>
    </source>
</evidence>
<evidence type="ECO:0000256" key="7">
    <source>
        <dbReference type="SAM" id="Phobius"/>
    </source>
</evidence>
<evidence type="ECO:0000256" key="3">
    <source>
        <dbReference type="ARBA" id="ARBA00022692"/>
    </source>
</evidence>
<dbReference type="PANTHER" id="PTHR28144:SF1">
    <property type="entry name" value="ER MEMBRANE PROTEIN COMPLEX SUBUNIT 5"/>
    <property type="match status" value="1"/>
</dbReference>
<dbReference type="AlphaFoldDB" id="A0A6A5YBK6"/>
<reference evidence="9" key="1">
    <citation type="journal article" date="2020" name="Stud. Mycol.">
        <title>101 Dothideomycetes genomes: a test case for predicting lifestyles and emergence of pathogens.</title>
        <authorList>
            <person name="Haridas S."/>
            <person name="Albert R."/>
            <person name="Binder M."/>
            <person name="Bloem J."/>
            <person name="Labutti K."/>
            <person name="Salamov A."/>
            <person name="Andreopoulos B."/>
            <person name="Baker S."/>
            <person name="Barry K."/>
            <person name="Bills G."/>
            <person name="Bluhm B."/>
            <person name="Cannon C."/>
            <person name="Castanera R."/>
            <person name="Culley D."/>
            <person name="Daum C."/>
            <person name="Ezra D."/>
            <person name="Gonzalez J."/>
            <person name="Henrissat B."/>
            <person name="Kuo A."/>
            <person name="Liang C."/>
            <person name="Lipzen A."/>
            <person name="Lutzoni F."/>
            <person name="Magnuson J."/>
            <person name="Mondo S."/>
            <person name="Nolan M."/>
            <person name="Ohm R."/>
            <person name="Pangilinan J."/>
            <person name="Park H.-J."/>
            <person name="Ramirez L."/>
            <person name="Alfaro M."/>
            <person name="Sun H."/>
            <person name="Tritt A."/>
            <person name="Yoshinaga Y."/>
            <person name="Zwiers L.-H."/>
            <person name="Turgeon B."/>
            <person name="Goodwin S."/>
            <person name="Spatafora J."/>
            <person name="Crous P."/>
            <person name="Grigoriev I."/>
        </authorList>
    </citation>
    <scope>NUCLEOTIDE SEQUENCE</scope>
    <source>
        <strain evidence="9">CBS 121410</strain>
    </source>
</reference>
<evidence type="ECO:0000256" key="6">
    <source>
        <dbReference type="SAM" id="MobiDB-lite"/>
    </source>
</evidence>
<proteinExistence type="inferred from homology"/>
<accession>A0A6A5YBK6</accession>